<evidence type="ECO:0000313" key="5">
    <source>
        <dbReference type="Proteomes" id="UP000247480"/>
    </source>
</evidence>
<reference evidence="2 5" key="2">
    <citation type="submission" date="2018-04" db="EMBL/GenBank/DDBJ databases">
        <title>Draft genome sequence of Pseudomonas syringae pv. actinidiae biovar 1 strains isolated from kiwifruit in Kagawa prefecture.</title>
        <authorList>
            <person name="Tabuchi M."/>
            <person name="Saito M."/>
            <person name="Fujiwara S."/>
            <person name="Sasa N."/>
            <person name="Akimitsu K."/>
            <person name="Gomi K."/>
            <person name="Konishi-Sugita S."/>
            <person name="Hamano K."/>
            <person name="Kataoka I."/>
        </authorList>
    </citation>
    <scope>NUCLEOTIDE SEQUENCE [LARGE SCALE GENOMIC DNA]</scope>
    <source>
        <strain evidence="2 5">MAFF212206</strain>
    </source>
</reference>
<reference evidence="1 4" key="1">
    <citation type="submission" date="2017-11" db="EMBL/GenBank/DDBJ databases">
        <title>Complete DNA Sequence of Pseudomonas syringae pv. actinidiae, biovar 5 (Psa5).</title>
        <authorList>
            <person name="Butler M."/>
            <person name="Taiaroa G."/>
            <person name="Sumpter N."/>
            <person name="Poulter R."/>
        </authorList>
    </citation>
    <scope>NUCLEOTIDE SEQUENCE [LARGE SCALE GENOMIC DNA]</scope>
    <source>
        <strain evidence="1 4">MAFF212063</strain>
    </source>
</reference>
<proteinExistence type="predicted"/>
<dbReference type="Proteomes" id="UP000248291">
    <property type="component" value="Unassembled WGS sequence"/>
</dbReference>
<gene>
    <name evidence="1" type="ORF">CT122_23730</name>
    <name evidence="2" type="ORF">KPSA1_05743</name>
    <name evidence="3" type="ORF">KPSA3_01800</name>
</gene>
<dbReference type="EMBL" id="BGJZ01000303">
    <property type="protein sequence ID" value="GBH12278.1"/>
    <property type="molecule type" value="Genomic_DNA"/>
</dbReference>
<reference evidence="3 6" key="3">
    <citation type="submission" date="2018-04" db="EMBL/GenBank/DDBJ databases">
        <title>Draft genome sequence of Pseudomonas syringae pv. actinidiae biovar 3 strains isolated from kiwifruit in Kagawa prefecture.</title>
        <authorList>
            <person name="Tabuchi M."/>
            <person name="Saito M."/>
            <person name="Fujiwara S."/>
            <person name="Sasa N."/>
            <person name="Akimitsu K."/>
            <person name="Gomi K."/>
            <person name="Konishi-Sugita S."/>
            <person name="Hamano K."/>
            <person name="Kataoka I."/>
        </authorList>
    </citation>
    <scope>NUCLEOTIDE SEQUENCE [LARGE SCALE GENOMIC DNA]</scope>
    <source>
        <strain evidence="3 6">MAFF212211</strain>
    </source>
</reference>
<name>A0A0K8M638_PSESF</name>
<dbReference type="EMBL" id="CP024712">
    <property type="protein sequence ID" value="ATV19477.1"/>
    <property type="molecule type" value="Genomic_DNA"/>
</dbReference>
<sequence length="315" mass="34617">MPSSVQLGIAANLAHLQTLGLNDRVQMHSVLEPGNRSHAPSQVHISTGRMAALKAANKAIDDTWEILLYGSGNQQGHVQSSRGESYKRTALAYEFENRMDTGYSDPNYHQAFVAASVQAGNCDQMADVNALLLSVSGIHDRVSLVHANDVGHAFVSVGDERMPGGAVISDAWPEFGRALLRRDFALAGHSPQTVRTYDVAYRPEVRENLLNAGKYSQHQIDESYAQVDPLRGTLDNDALTHSLLTSPDVKLYRQVHASQNLGVSYHNNGSTPQVVDQSLSMRQLNERLVRASYPHVNLPPPTWEELLDFSVQNGE</sequence>
<dbReference type="Proteomes" id="UP000247480">
    <property type="component" value="Unassembled WGS sequence"/>
</dbReference>
<protein>
    <submittedName>
        <fullName evidence="2">DNA-binding transcriptional regulator</fullName>
    </submittedName>
    <submittedName>
        <fullName evidence="1">Hrp-dependent type III effector protein</fullName>
    </submittedName>
</protein>
<evidence type="ECO:0000313" key="1">
    <source>
        <dbReference type="EMBL" id="ATV19477.1"/>
    </source>
</evidence>
<evidence type="ECO:0000313" key="2">
    <source>
        <dbReference type="EMBL" id="GBH12278.1"/>
    </source>
</evidence>
<dbReference type="AlphaFoldDB" id="A0A0K8M638"/>
<accession>A0A0K8M638</accession>
<organism evidence="2 5">
    <name type="scientific">Pseudomonas syringae pv. actinidiae</name>
    <dbReference type="NCBI Taxonomy" id="103796"/>
    <lineage>
        <taxon>Bacteria</taxon>
        <taxon>Pseudomonadati</taxon>
        <taxon>Pseudomonadota</taxon>
        <taxon>Gammaproteobacteria</taxon>
        <taxon>Pseudomonadales</taxon>
        <taxon>Pseudomonadaceae</taxon>
        <taxon>Pseudomonas</taxon>
        <taxon>Pseudomonas syringae</taxon>
    </lineage>
</organism>
<dbReference type="GO" id="GO:0003677">
    <property type="term" value="F:DNA binding"/>
    <property type="evidence" value="ECO:0007669"/>
    <property type="project" value="UniProtKB-KW"/>
</dbReference>
<dbReference type="Proteomes" id="UP000230024">
    <property type="component" value="Chromosome"/>
</dbReference>
<evidence type="ECO:0000313" key="4">
    <source>
        <dbReference type="Proteomes" id="UP000230024"/>
    </source>
</evidence>
<evidence type="ECO:0000313" key="3">
    <source>
        <dbReference type="EMBL" id="GBH15868.1"/>
    </source>
</evidence>
<keyword evidence="2" id="KW-0238">DNA-binding</keyword>
<dbReference type="RefSeq" id="WP_003375682.1">
    <property type="nucleotide sequence ID" value="NZ_AP019411.1"/>
</dbReference>
<dbReference type="EMBL" id="BGKA01000066">
    <property type="protein sequence ID" value="GBH15868.1"/>
    <property type="molecule type" value="Genomic_DNA"/>
</dbReference>
<evidence type="ECO:0000313" key="6">
    <source>
        <dbReference type="Proteomes" id="UP000248291"/>
    </source>
</evidence>